<feature type="region of interest" description="Disordered" evidence="8">
    <location>
        <begin position="1"/>
        <end position="33"/>
    </location>
</feature>
<dbReference type="Proteomes" id="UP000070355">
    <property type="component" value="Unassembled WGS sequence"/>
</dbReference>
<evidence type="ECO:0000256" key="3">
    <source>
        <dbReference type="ARBA" id="ARBA00022722"/>
    </source>
</evidence>
<reference evidence="10" key="1">
    <citation type="submission" date="2016-01" db="EMBL/GenBank/DDBJ databases">
        <authorList>
            <person name="Mitreva M."/>
            <person name="Pepin K.H."/>
            <person name="Mihindukulasuriya K.A."/>
            <person name="Fulton R."/>
            <person name="Fronick C."/>
            <person name="O'Laughlin M."/>
            <person name="Miner T."/>
            <person name="Herter B."/>
            <person name="Rosa B.A."/>
            <person name="Cordes M."/>
            <person name="Tomlinson C."/>
            <person name="Wollam A."/>
            <person name="Palsikar V.B."/>
            <person name="Mardis E.R."/>
            <person name="Wilson R.K."/>
        </authorList>
    </citation>
    <scope>NUCLEOTIDE SEQUENCE [LARGE SCALE GENOMIC DNA]</scope>
    <source>
        <strain evidence="10">DNF01167</strain>
    </source>
</reference>
<dbReference type="InterPro" id="IPR012933">
    <property type="entry name" value="HicA_mRNA_interferase"/>
</dbReference>
<keyword evidence="5" id="KW-0378">Hydrolase</keyword>
<evidence type="ECO:0000256" key="5">
    <source>
        <dbReference type="ARBA" id="ARBA00022801"/>
    </source>
</evidence>
<evidence type="ECO:0000313" key="9">
    <source>
        <dbReference type="EMBL" id="KXB59443.1"/>
    </source>
</evidence>
<comment type="similarity">
    <text evidence="1">Belongs to the HicA mRNA interferase family.</text>
</comment>
<evidence type="ECO:0000256" key="1">
    <source>
        <dbReference type="ARBA" id="ARBA00006620"/>
    </source>
</evidence>
<protein>
    <submittedName>
        <fullName evidence="9">Toxin-antitoxin system, toxin component, HicA family</fullName>
    </submittedName>
</protein>
<dbReference type="InterPro" id="IPR038570">
    <property type="entry name" value="HicA_sf"/>
</dbReference>
<dbReference type="Pfam" id="PF07927">
    <property type="entry name" value="HicA_toxin"/>
    <property type="match status" value="1"/>
</dbReference>
<dbReference type="GO" id="GO:0016787">
    <property type="term" value="F:hydrolase activity"/>
    <property type="evidence" value="ECO:0007669"/>
    <property type="project" value="UniProtKB-KW"/>
</dbReference>
<sequence>MKNRGKGSHEAWTNGTRQVIVPKPNGTDYPVGTANSILKQAGLK</sequence>
<keyword evidence="2" id="KW-1277">Toxin-antitoxin system</keyword>
<name>A0A133ZVH6_9BACL</name>
<dbReference type="GO" id="GO:0004519">
    <property type="term" value="F:endonuclease activity"/>
    <property type="evidence" value="ECO:0007669"/>
    <property type="project" value="UniProtKB-KW"/>
</dbReference>
<keyword evidence="3" id="KW-0540">Nuclease</keyword>
<dbReference type="SUPFAM" id="SSF54786">
    <property type="entry name" value="YcfA/nrd intein domain"/>
    <property type="match status" value="1"/>
</dbReference>
<dbReference type="EMBL" id="LSDC01000075">
    <property type="protein sequence ID" value="KXB59443.1"/>
    <property type="molecule type" value="Genomic_DNA"/>
</dbReference>
<evidence type="ECO:0000256" key="7">
    <source>
        <dbReference type="ARBA" id="ARBA00023016"/>
    </source>
</evidence>
<evidence type="ECO:0000256" key="4">
    <source>
        <dbReference type="ARBA" id="ARBA00022759"/>
    </source>
</evidence>
<dbReference type="PATRIC" id="fig|1379.3.peg.1123"/>
<evidence type="ECO:0000313" key="10">
    <source>
        <dbReference type="Proteomes" id="UP000070355"/>
    </source>
</evidence>
<keyword evidence="4" id="KW-0255">Endonuclease</keyword>
<dbReference type="STRING" id="1379.HMPREF3186_01143"/>
<keyword evidence="7" id="KW-0346">Stress response</keyword>
<keyword evidence="6" id="KW-0694">RNA-binding</keyword>
<accession>A0A133ZVH6</accession>
<comment type="caution">
    <text evidence="9">The sequence shown here is derived from an EMBL/GenBank/DDBJ whole genome shotgun (WGS) entry which is preliminary data.</text>
</comment>
<dbReference type="Gene3D" id="3.30.920.30">
    <property type="entry name" value="Hypothetical protein"/>
    <property type="match status" value="1"/>
</dbReference>
<proteinExistence type="inferred from homology"/>
<dbReference type="GO" id="GO:0003729">
    <property type="term" value="F:mRNA binding"/>
    <property type="evidence" value="ECO:0007669"/>
    <property type="project" value="InterPro"/>
</dbReference>
<evidence type="ECO:0000256" key="6">
    <source>
        <dbReference type="ARBA" id="ARBA00022884"/>
    </source>
</evidence>
<organism evidence="9 10">
    <name type="scientific">Gemella haemolysans</name>
    <dbReference type="NCBI Taxonomy" id="1379"/>
    <lineage>
        <taxon>Bacteria</taxon>
        <taxon>Bacillati</taxon>
        <taxon>Bacillota</taxon>
        <taxon>Bacilli</taxon>
        <taxon>Bacillales</taxon>
        <taxon>Gemellaceae</taxon>
        <taxon>Gemella</taxon>
    </lineage>
</organism>
<gene>
    <name evidence="9" type="ORF">HMPREF3186_01143</name>
</gene>
<evidence type="ECO:0000256" key="2">
    <source>
        <dbReference type="ARBA" id="ARBA00022649"/>
    </source>
</evidence>
<dbReference type="AlphaFoldDB" id="A0A133ZVH6"/>
<evidence type="ECO:0000256" key="8">
    <source>
        <dbReference type="SAM" id="MobiDB-lite"/>
    </source>
</evidence>